<accession>A0ABT4EH15</accession>
<reference evidence="2 3" key="1">
    <citation type="submission" date="2022-05" db="EMBL/GenBank/DDBJ databases">
        <title>Genome Sequencing of Bee-Associated Microbes.</title>
        <authorList>
            <person name="Dunlap C."/>
        </authorList>
    </citation>
    <scope>NUCLEOTIDE SEQUENCE [LARGE SCALE GENOMIC DNA]</scope>
    <source>
        <strain evidence="2 3">NRRL NRS-750</strain>
    </source>
</reference>
<organism evidence="2 3">
    <name type="scientific">Paenibacillus alvei</name>
    <name type="common">Bacillus alvei</name>
    <dbReference type="NCBI Taxonomy" id="44250"/>
    <lineage>
        <taxon>Bacteria</taxon>
        <taxon>Bacillati</taxon>
        <taxon>Bacillota</taxon>
        <taxon>Bacilli</taxon>
        <taxon>Bacillales</taxon>
        <taxon>Paenibacillaceae</taxon>
        <taxon>Paenibacillus</taxon>
    </lineage>
</organism>
<evidence type="ECO:0000256" key="1">
    <source>
        <dbReference type="SAM" id="MobiDB-lite"/>
    </source>
</evidence>
<evidence type="ECO:0000313" key="2">
    <source>
        <dbReference type="EMBL" id="MCY9533025.1"/>
    </source>
</evidence>
<comment type="caution">
    <text evidence="2">The sequence shown here is derived from an EMBL/GenBank/DDBJ whole genome shotgun (WGS) entry which is preliminary data.</text>
</comment>
<feature type="region of interest" description="Disordered" evidence="1">
    <location>
        <begin position="26"/>
        <end position="59"/>
    </location>
</feature>
<dbReference type="NCBIfam" id="TIGR02832">
    <property type="entry name" value="spo_yunB"/>
    <property type="match status" value="1"/>
</dbReference>
<gene>
    <name evidence="2" type="primary">yunB</name>
    <name evidence="2" type="ORF">M5X04_27395</name>
</gene>
<sequence>MNNRWRSSGFRARRWRWPKISWSKRRPGWRASGWRPRPRMPVASQSEAKNVSSGWSSRQAKPKRKRRAFFIALVIFTLLTVQLFVYVDRNVKGPLMHLAKIRVKQIATQAINRAITDQVMRGRELDKLIEWKTDSRGKVTSFVLNYNEHMRITSETVDIVESSLKNIHEISDKIPLGQALGSPLIASFGPRIPVKMEPQGAVKVELNTRPMDVGINMVLVEVYIKVTEEVAIVIPFDLEPEVVETQIPISYLLVVGDVPMYYYDGKGQPVGANREKAPALSLPMQSVPSSGGSGSISSGSKQEGITVPTQTETHADPTAPAETGDVQQHGGNGNTGS</sequence>
<keyword evidence="3" id="KW-1185">Reference proteome</keyword>
<proteinExistence type="predicted"/>
<dbReference type="EMBL" id="JAMDLY010000025">
    <property type="protein sequence ID" value="MCY9533025.1"/>
    <property type="molecule type" value="Genomic_DNA"/>
</dbReference>
<dbReference type="RefSeq" id="WP_028533691.1">
    <property type="nucleotide sequence ID" value="NZ_JAMDLY010000025.1"/>
</dbReference>
<dbReference type="Pfam" id="PF09560">
    <property type="entry name" value="Spore_YunB"/>
    <property type="match status" value="1"/>
</dbReference>
<evidence type="ECO:0000313" key="3">
    <source>
        <dbReference type="Proteomes" id="UP001527090"/>
    </source>
</evidence>
<dbReference type="InterPro" id="IPR014197">
    <property type="entry name" value="Sporulation_prot_YunB"/>
</dbReference>
<dbReference type="Proteomes" id="UP001527090">
    <property type="component" value="Unassembled WGS sequence"/>
</dbReference>
<feature type="compositionally biased region" description="Polar residues" evidence="1">
    <location>
        <begin position="43"/>
        <end position="59"/>
    </location>
</feature>
<protein>
    <submittedName>
        <fullName evidence="2">Sporulation protein YunB</fullName>
    </submittedName>
</protein>
<feature type="region of interest" description="Disordered" evidence="1">
    <location>
        <begin position="279"/>
        <end position="337"/>
    </location>
</feature>
<feature type="compositionally biased region" description="Polar residues" evidence="1">
    <location>
        <begin position="301"/>
        <end position="312"/>
    </location>
</feature>
<name>A0ABT4EH15_PAEAL</name>